<evidence type="ECO:0000259" key="1">
    <source>
        <dbReference type="Pfam" id="PF07734"/>
    </source>
</evidence>
<organism evidence="2 3">
    <name type="scientific">Brassica napus</name>
    <name type="common">Rape</name>
    <dbReference type="NCBI Taxonomy" id="3708"/>
    <lineage>
        <taxon>Eukaryota</taxon>
        <taxon>Viridiplantae</taxon>
        <taxon>Streptophyta</taxon>
        <taxon>Embryophyta</taxon>
        <taxon>Tracheophyta</taxon>
        <taxon>Spermatophyta</taxon>
        <taxon>Magnoliopsida</taxon>
        <taxon>eudicotyledons</taxon>
        <taxon>Gunneridae</taxon>
        <taxon>Pentapetalae</taxon>
        <taxon>rosids</taxon>
        <taxon>malvids</taxon>
        <taxon>Brassicales</taxon>
        <taxon>Brassicaceae</taxon>
        <taxon>Brassiceae</taxon>
        <taxon>Brassica</taxon>
    </lineage>
</organism>
<dbReference type="Pfam" id="PF07734">
    <property type="entry name" value="FBA_1"/>
    <property type="match status" value="1"/>
</dbReference>
<reference evidence="2 3" key="1">
    <citation type="submission" date="2021-05" db="EMBL/GenBank/DDBJ databases">
        <title>Genome Assembly of Synthetic Allotetraploid Brassica napus Reveals Homoeologous Exchanges between Subgenomes.</title>
        <authorList>
            <person name="Davis J.T."/>
        </authorList>
    </citation>
    <scope>NUCLEOTIDE SEQUENCE [LARGE SCALE GENOMIC DNA]</scope>
    <source>
        <strain evidence="3">cv. Da-Ae</strain>
        <tissue evidence="2">Seedling</tissue>
    </source>
</reference>
<dbReference type="SUPFAM" id="SSF101148">
    <property type="entry name" value="Plant invertase/pectin methylesterase inhibitor"/>
    <property type="match status" value="1"/>
</dbReference>
<evidence type="ECO:0000313" key="3">
    <source>
        <dbReference type="Proteomes" id="UP000824890"/>
    </source>
</evidence>
<feature type="domain" description="F-box associated beta-propeller type 1" evidence="1">
    <location>
        <begin position="28"/>
        <end position="132"/>
    </location>
</feature>
<dbReference type="Proteomes" id="UP000824890">
    <property type="component" value="Unassembled WGS sequence"/>
</dbReference>
<dbReference type="InterPro" id="IPR035513">
    <property type="entry name" value="Invertase/methylesterase_inhib"/>
</dbReference>
<dbReference type="CDD" id="cd15796">
    <property type="entry name" value="CIF_like"/>
    <property type="match status" value="1"/>
</dbReference>
<dbReference type="InterPro" id="IPR034087">
    <property type="entry name" value="C/VIF1"/>
</dbReference>
<name>A0ABQ8DY63_BRANA</name>
<proteinExistence type="predicted"/>
<dbReference type="InterPro" id="IPR006527">
    <property type="entry name" value="F-box-assoc_dom_typ1"/>
</dbReference>
<sequence length="289" mass="32916">MHVACLSREILIGFLEKGIQLNQQLENHSSVREEQLAVLFQVDYLLRMDIWVTTKIEPEEVSWNKLFLAVNMEPFLDFQFGMSQGSFFLDQEKRVVVVFDKDTDMRFTRNIAYVIGEGGYFRQVDLGESVEYHRLFGDDGYDDENCGKYCRHAKRHLTTLFVSLSSTPIHVVPQLTSSASVSSSSTKSRRLGQRLSGRSTWRTKLNRCFKRVLDECNLRYKTIVEADVHTAIIAIKGNPKLAEDAIVDAGLEASVCEGGFPKDQSPLTDLTQKMVKICDVTRAIVRMFL</sequence>
<evidence type="ECO:0000313" key="2">
    <source>
        <dbReference type="EMBL" id="KAH0934320.1"/>
    </source>
</evidence>
<gene>
    <name evidence="2" type="ORF">HID58_011437</name>
</gene>
<comment type="caution">
    <text evidence="2">The sequence shown here is derived from an EMBL/GenBank/DDBJ whole genome shotgun (WGS) entry which is preliminary data.</text>
</comment>
<dbReference type="Gene3D" id="1.20.140.40">
    <property type="entry name" value="Invertase/pectin methylesterase inhibitor family protein"/>
    <property type="match status" value="1"/>
</dbReference>
<accession>A0ABQ8DY63</accession>
<dbReference type="EMBL" id="JAGKQM010000003">
    <property type="protein sequence ID" value="KAH0934320.1"/>
    <property type="molecule type" value="Genomic_DNA"/>
</dbReference>
<protein>
    <recommendedName>
        <fullName evidence="1">F-box associated beta-propeller type 1 domain-containing protein</fullName>
    </recommendedName>
</protein>
<keyword evidence="3" id="KW-1185">Reference proteome</keyword>